<dbReference type="RefSeq" id="WP_141371248.1">
    <property type="nucleotide sequence ID" value="NZ_BJLQ01000029.1"/>
</dbReference>
<comment type="caution">
    <text evidence="4">The sequence shown here is derived from an EMBL/GenBank/DDBJ whole genome shotgun (WGS) entry which is preliminary data.</text>
</comment>
<dbReference type="Pfam" id="PF02622">
    <property type="entry name" value="DUF179"/>
    <property type="match status" value="2"/>
</dbReference>
<feature type="compositionally biased region" description="Low complexity" evidence="3">
    <location>
        <begin position="105"/>
        <end position="117"/>
    </location>
</feature>
<dbReference type="SUPFAM" id="SSF143456">
    <property type="entry name" value="VC0467-like"/>
    <property type="match status" value="2"/>
</dbReference>
<dbReference type="EMBL" id="BJLQ01000029">
    <property type="protein sequence ID" value="GEA85227.1"/>
    <property type="molecule type" value="Genomic_DNA"/>
</dbReference>
<evidence type="ECO:0000256" key="1">
    <source>
        <dbReference type="ARBA" id="ARBA00009600"/>
    </source>
</evidence>
<sequence length="256" mass="26459">MTLSGRLLVASPHLVDPNFHRTVVLLLDHNDEGAFGVVLNRPLPVEVDAVLPGWQDVVSHPDGLFQGGPVGLDGALGIAVPAADPARRPPPSATAPAPTPPASEVPPTASPTAPAEDLSSDAWPGDPSSDPLPGDPSSSPLAGALLPGGARGDGTAQPPDDHLVDRFTGLFGLVDLDADPSTVVGRFTGLRIFAGHSGWGGGQLEEEIGEGAWFVVPSEPADVFTADPETLWSRVLHRQGGDLAMLAHYPPDLRLN</sequence>
<dbReference type="GO" id="GO:0005829">
    <property type="term" value="C:cytosol"/>
    <property type="evidence" value="ECO:0007669"/>
    <property type="project" value="TreeGrafter"/>
</dbReference>
<dbReference type="HAMAP" id="MF_00758">
    <property type="entry name" value="UPF0301"/>
    <property type="match status" value="1"/>
</dbReference>
<feature type="compositionally biased region" description="Pro residues" evidence="3">
    <location>
        <begin position="88"/>
        <end position="104"/>
    </location>
</feature>
<protein>
    <recommendedName>
        <fullName evidence="2">UPF0301 protein CGE01nite_24780</fullName>
    </recommendedName>
</protein>
<dbReference type="Proteomes" id="UP000320461">
    <property type="component" value="Unassembled WGS sequence"/>
</dbReference>
<reference evidence="4 5" key="1">
    <citation type="submission" date="2019-06" db="EMBL/GenBank/DDBJ databases">
        <title>Whole genome shotgun sequence of Cellulomonas gelida NBRC 3748.</title>
        <authorList>
            <person name="Hosoyama A."/>
            <person name="Uohara A."/>
            <person name="Ohji S."/>
            <person name="Ichikawa N."/>
        </authorList>
    </citation>
    <scope>NUCLEOTIDE SEQUENCE [LARGE SCALE GENOMIC DNA]</scope>
    <source>
        <strain evidence="4 5">NBRC 3748</strain>
    </source>
</reference>
<evidence type="ECO:0000256" key="3">
    <source>
        <dbReference type="SAM" id="MobiDB-lite"/>
    </source>
</evidence>
<feature type="region of interest" description="Disordered" evidence="3">
    <location>
        <begin position="81"/>
        <end position="161"/>
    </location>
</feature>
<dbReference type="InterPro" id="IPR003774">
    <property type="entry name" value="AlgH-like"/>
</dbReference>
<dbReference type="PANTHER" id="PTHR30327">
    <property type="entry name" value="UNCHARACTERIZED PROTEIN YQGE"/>
    <property type="match status" value="1"/>
</dbReference>
<proteinExistence type="inferred from homology"/>
<organism evidence="4 5">
    <name type="scientific">Cellulomonas gelida</name>
    <dbReference type="NCBI Taxonomy" id="1712"/>
    <lineage>
        <taxon>Bacteria</taxon>
        <taxon>Bacillati</taxon>
        <taxon>Actinomycetota</taxon>
        <taxon>Actinomycetes</taxon>
        <taxon>Micrococcales</taxon>
        <taxon>Cellulomonadaceae</taxon>
        <taxon>Cellulomonas</taxon>
    </lineage>
</organism>
<keyword evidence="5" id="KW-1185">Reference proteome</keyword>
<dbReference type="Gene3D" id="3.40.1740.10">
    <property type="entry name" value="VC0467-like"/>
    <property type="match status" value="2"/>
</dbReference>
<evidence type="ECO:0000256" key="2">
    <source>
        <dbReference type="HAMAP-Rule" id="MF_00758"/>
    </source>
</evidence>
<dbReference type="OrthoDB" id="9807486at2"/>
<evidence type="ECO:0000313" key="5">
    <source>
        <dbReference type="Proteomes" id="UP000320461"/>
    </source>
</evidence>
<accession>A0A4Y3KMM2</accession>
<comment type="similarity">
    <text evidence="1 2">Belongs to the UPF0301 (AlgH) family.</text>
</comment>
<feature type="compositionally biased region" description="Low complexity" evidence="3">
    <location>
        <begin position="124"/>
        <end position="148"/>
    </location>
</feature>
<name>A0A4Y3KMM2_9CELL</name>
<gene>
    <name evidence="4" type="ORF">CGE01nite_24780</name>
</gene>
<dbReference type="PANTHER" id="PTHR30327:SF1">
    <property type="entry name" value="UPF0301 PROTEIN YQGE"/>
    <property type="match status" value="1"/>
</dbReference>
<dbReference type="AlphaFoldDB" id="A0A4Y3KMM2"/>
<evidence type="ECO:0000313" key="4">
    <source>
        <dbReference type="EMBL" id="GEA85227.1"/>
    </source>
</evidence>